<dbReference type="EMBL" id="CAADFN010000025">
    <property type="protein sequence ID" value="VFK16684.1"/>
    <property type="molecule type" value="Genomic_DNA"/>
</dbReference>
<proteinExistence type="inferred from homology"/>
<dbReference type="Pfam" id="PF04860">
    <property type="entry name" value="Phage_portal"/>
    <property type="match status" value="1"/>
</dbReference>
<accession>A0A450WI29</accession>
<dbReference type="InterPro" id="IPR006944">
    <property type="entry name" value="Phage/GTA_portal"/>
</dbReference>
<dbReference type="AlphaFoldDB" id="A0A450WI29"/>
<sequence>MAEKHEKKQETAPIVFSFGDPEPVLDNRLIDYLGVFPHFAGDYYQPPVSLQGLVRIMRANGYHETALFFKRNQFMNYWLENKLIGRKEMRNAVLDLHVLGNAYFQVFRNGLDGITRIARLPALTMRKGIEPGLFFRVKKNGKTVSYRKGEVLHIHETDLEQDIYGVPQYLGGIQSILLSEASTIFRRRYYINGAHLGYVLVTHDLDEDTAKAIKEKLDKSKAAGNFRSLYLNISTPQLARNRDKKSVELIPVGDIANKDEFEQIKRVTRDDILAIHRIPPALAGVMPDQPGGYGDIDKVNRWYFLNEVSPMIRMMRELNEHLPRRHRVRFREPEL</sequence>
<gene>
    <name evidence="2" type="ORF">BECKLFY1418C_GA0070996_102523</name>
</gene>
<organism evidence="2">
    <name type="scientific">Candidatus Kentrum sp. LFY</name>
    <dbReference type="NCBI Taxonomy" id="2126342"/>
    <lineage>
        <taxon>Bacteria</taxon>
        <taxon>Pseudomonadati</taxon>
        <taxon>Pseudomonadota</taxon>
        <taxon>Gammaproteobacteria</taxon>
        <taxon>Candidatus Kentrum</taxon>
    </lineage>
</organism>
<protein>
    <submittedName>
        <fullName evidence="2">Phage portal protein, PBSX family</fullName>
    </submittedName>
</protein>
<evidence type="ECO:0000313" key="2">
    <source>
        <dbReference type="EMBL" id="VFK16684.1"/>
    </source>
</evidence>
<evidence type="ECO:0000256" key="1">
    <source>
        <dbReference type="ARBA" id="ARBA00006799"/>
    </source>
</evidence>
<comment type="similarity">
    <text evidence="1">Belongs to the phage portal family. PBSX subfamily.</text>
</comment>
<reference evidence="2" key="1">
    <citation type="submission" date="2019-02" db="EMBL/GenBank/DDBJ databases">
        <authorList>
            <person name="Gruber-Vodicka R. H."/>
            <person name="Seah K. B. B."/>
        </authorList>
    </citation>
    <scope>NUCLEOTIDE SEQUENCE</scope>
    <source>
        <strain evidence="2">BECK_BY7</strain>
    </source>
</reference>
<name>A0A450WI29_9GAMM</name>
<dbReference type="InterPro" id="IPR006430">
    <property type="entry name" value="Phage_portal_PBSX"/>
</dbReference>
<dbReference type="NCBIfam" id="TIGR01540">
    <property type="entry name" value="portal_PBSX"/>
    <property type="match status" value="1"/>
</dbReference>